<dbReference type="EMBL" id="MFAV01000035">
    <property type="protein sequence ID" value="OGD86064.1"/>
    <property type="molecule type" value="Genomic_DNA"/>
</dbReference>
<dbReference type="Proteomes" id="UP000176628">
    <property type="component" value="Unassembled WGS sequence"/>
</dbReference>
<name>A0A1F5G2P0_9BACT</name>
<evidence type="ECO:0000313" key="2">
    <source>
        <dbReference type="Proteomes" id="UP000176628"/>
    </source>
</evidence>
<sequence length="113" mass="12715">MTFLKLSEVLKSSILRSGDPSSLAALRVFKAFQEVFFELYGKKHAKKELARITPKKFSAGVLVIRVPSSVWGQELKLKKEEVLKKLNKNLGGQIVKEIRSRVGTNYSPLRAGR</sequence>
<dbReference type="AlphaFoldDB" id="A0A1F5G2P0"/>
<dbReference type="PANTHER" id="PTHR36456:SF1">
    <property type="entry name" value="UPF0232 PROTEIN SCO3875"/>
    <property type="match status" value="1"/>
</dbReference>
<gene>
    <name evidence="1" type="ORF">A2Z23_01320</name>
</gene>
<proteinExistence type="predicted"/>
<dbReference type="Pfam" id="PF05258">
    <property type="entry name" value="DciA"/>
    <property type="match status" value="1"/>
</dbReference>
<protein>
    <recommendedName>
        <fullName evidence="3">DUF721 domain-containing protein</fullName>
    </recommendedName>
</protein>
<dbReference type="InterPro" id="IPR007922">
    <property type="entry name" value="DciA-like"/>
</dbReference>
<comment type="caution">
    <text evidence="1">The sequence shown here is derived from an EMBL/GenBank/DDBJ whole genome shotgun (WGS) entry which is preliminary data.</text>
</comment>
<accession>A0A1F5G2P0</accession>
<organism evidence="1 2">
    <name type="scientific">Candidatus Curtissbacteria bacterium RBG_16_39_7</name>
    <dbReference type="NCBI Taxonomy" id="1797707"/>
    <lineage>
        <taxon>Bacteria</taxon>
        <taxon>Candidatus Curtissiibacteriota</taxon>
    </lineage>
</organism>
<evidence type="ECO:0008006" key="3">
    <source>
        <dbReference type="Google" id="ProtNLM"/>
    </source>
</evidence>
<evidence type="ECO:0000313" key="1">
    <source>
        <dbReference type="EMBL" id="OGD86064.1"/>
    </source>
</evidence>
<dbReference type="PANTHER" id="PTHR36456">
    <property type="entry name" value="UPF0232 PROTEIN SCO3875"/>
    <property type="match status" value="1"/>
</dbReference>
<reference evidence="1 2" key="1">
    <citation type="journal article" date="2016" name="Nat. Commun.">
        <title>Thousands of microbial genomes shed light on interconnected biogeochemical processes in an aquifer system.</title>
        <authorList>
            <person name="Anantharaman K."/>
            <person name="Brown C.T."/>
            <person name="Hug L.A."/>
            <person name="Sharon I."/>
            <person name="Castelle C.J."/>
            <person name="Probst A.J."/>
            <person name="Thomas B.C."/>
            <person name="Singh A."/>
            <person name="Wilkins M.J."/>
            <person name="Karaoz U."/>
            <person name="Brodie E.L."/>
            <person name="Williams K.H."/>
            <person name="Hubbard S.S."/>
            <person name="Banfield J.F."/>
        </authorList>
    </citation>
    <scope>NUCLEOTIDE SEQUENCE [LARGE SCALE GENOMIC DNA]</scope>
</reference>